<dbReference type="KEGG" id="dwi:6652340"/>
<organism evidence="4 5">
    <name type="scientific">Drosophila willistoni</name>
    <name type="common">Fruit fly</name>
    <dbReference type="NCBI Taxonomy" id="7260"/>
    <lineage>
        <taxon>Eukaryota</taxon>
        <taxon>Metazoa</taxon>
        <taxon>Ecdysozoa</taxon>
        <taxon>Arthropoda</taxon>
        <taxon>Hexapoda</taxon>
        <taxon>Insecta</taxon>
        <taxon>Pterygota</taxon>
        <taxon>Neoptera</taxon>
        <taxon>Endopterygota</taxon>
        <taxon>Diptera</taxon>
        <taxon>Brachycera</taxon>
        <taxon>Muscomorpha</taxon>
        <taxon>Ephydroidea</taxon>
        <taxon>Drosophilidae</taxon>
        <taxon>Drosophila</taxon>
        <taxon>Sophophora</taxon>
    </lineage>
</organism>
<evidence type="ECO:0000256" key="2">
    <source>
        <dbReference type="SAM" id="SignalP"/>
    </source>
</evidence>
<dbReference type="OrthoDB" id="207378at2759"/>
<dbReference type="GO" id="GO:0016747">
    <property type="term" value="F:acyltransferase activity, transferring groups other than amino-acyl groups"/>
    <property type="evidence" value="ECO:0007669"/>
    <property type="project" value="InterPro"/>
</dbReference>
<dbReference type="InterPro" id="IPR002656">
    <property type="entry name" value="Acyl_transf_3_dom"/>
</dbReference>
<feature type="chain" id="PRO_5002820037" description="Nose resistant-to-fluoxetine protein N-terminal domain-containing protein" evidence="2">
    <location>
        <begin position="24"/>
        <end position="745"/>
    </location>
</feature>
<dbReference type="SMART" id="SM00703">
    <property type="entry name" value="NRF"/>
    <property type="match status" value="1"/>
</dbReference>
<feature type="transmembrane region" description="Helical" evidence="1">
    <location>
        <begin position="526"/>
        <end position="544"/>
    </location>
</feature>
<keyword evidence="1" id="KW-1133">Transmembrane helix</keyword>
<feature type="domain" description="Nose resistant-to-fluoxetine protein N-terminal" evidence="3">
    <location>
        <begin position="93"/>
        <end position="236"/>
    </location>
</feature>
<keyword evidence="4" id="KW-0012">Acyltransferase</keyword>
<gene>
    <name evidence="4" type="primary">Dwil\GK23026</name>
    <name evidence="4" type="ORF">Dwil_GK23026</name>
</gene>
<dbReference type="AlphaFoldDB" id="B4NMT8"/>
<protein>
    <recommendedName>
        <fullName evidence="3">Nose resistant-to-fluoxetine protein N-terminal domain-containing protein</fullName>
    </recommendedName>
</protein>
<keyword evidence="4" id="KW-0808">Transferase</keyword>
<evidence type="ECO:0000313" key="4">
    <source>
        <dbReference type="EMBL" id="EDW85677.1"/>
    </source>
</evidence>
<dbReference type="Pfam" id="PF01757">
    <property type="entry name" value="Acyl_transf_3"/>
    <property type="match status" value="1"/>
</dbReference>
<dbReference type="InterPro" id="IPR006621">
    <property type="entry name" value="Nose-resist-to-fluoxetine_N"/>
</dbReference>
<proteinExistence type="predicted"/>
<sequence length="745" mass="85519">METYGTRALTLGAIMFICQTTCAEWNATDGLYQRYSFSPGNTSKALPLAITQSPPTQQNERFTEPKPESMVSLLARSSVIFGLTKVVNESRVSGMCYAQLQQIQRAILNKQAWAMKVLDASGTKPSGFVFGQNYWLGSREACQAVQRPVGITLSRNYERAMHYSILTQSAPFEMAYRVIYLRHRSPWQVEIKLMSEQILHIGLCLPSSCQSEEIKQLARDYVADPTFTDNDIYDMKPDVLYVKDLKLSEKFFQRRTFKLVVGSLLVTGALILCAQKLRLAQNQKDEPDPALGLAPVESEMWRTLDLILKWQPLQKLVACFDLSTNWRKIFAVKETSGSEIPIMNGLRSVCAIWILIFHVVWYMYFTVHNKTVLISYAEQIFFQYVSSAPLLVDVFFTISGFLQTYNFLRNGQQMEAVRRNGLGGNLKLFGKLLFHRYLRIGPLYLIVMGSVDLVFAYMGDVSVYHVNERFDELCTQHWWRNLLFIQNLFDHRELCVNWSWSLACDMQFFLLANIVLFLYAKHPRYAKYLVVTALLATITWSYGIGIKYKFEFSFDATYATGTQIYTSPFVRILPYIVGAITAWCLLEKRFHYELTESQTHWLWHFCLLVFIICIYSTVKRDLGYLITISLFVLGRLIFSLTVSWMVIGSATGSGVWWSRLLEDKCFQHLNRLSYGIYLLNPLVIAFVYSLTSSSTHADPFMLSVVCCGFTIIVYFAAIMFSLLFELPYSNLSSLLLRSQGKVKNA</sequence>
<reference evidence="4 5" key="1">
    <citation type="journal article" date="2007" name="Nature">
        <title>Evolution of genes and genomes on the Drosophila phylogeny.</title>
        <authorList>
            <consortium name="Drosophila 12 Genomes Consortium"/>
            <person name="Clark A.G."/>
            <person name="Eisen M.B."/>
            <person name="Smith D.R."/>
            <person name="Bergman C.M."/>
            <person name="Oliver B."/>
            <person name="Markow T.A."/>
            <person name="Kaufman T.C."/>
            <person name="Kellis M."/>
            <person name="Gelbart W."/>
            <person name="Iyer V.N."/>
            <person name="Pollard D.A."/>
            <person name="Sackton T.B."/>
            <person name="Larracuente A.M."/>
            <person name="Singh N.D."/>
            <person name="Abad J.P."/>
            <person name="Abt D.N."/>
            <person name="Adryan B."/>
            <person name="Aguade M."/>
            <person name="Akashi H."/>
            <person name="Anderson W.W."/>
            <person name="Aquadro C.F."/>
            <person name="Ardell D.H."/>
            <person name="Arguello R."/>
            <person name="Artieri C.G."/>
            <person name="Barbash D.A."/>
            <person name="Barker D."/>
            <person name="Barsanti P."/>
            <person name="Batterham P."/>
            <person name="Batzoglou S."/>
            <person name="Begun D."/>
            <person name="Bhutkar A."/>
            <person name="Blanco E."/>
            <person name="Bosak S.A."/>
            <person name="Bradley R.K."/>
            <person name="Brand A.D."/>
            <person name="Brent M.R."/>
            <person name="Brooks A.N."/>
            <person name="Brown R.H."/>
            <person name="Butlin R.K."/>
            <person name="Caggese C."/>
            <person name="Calvi B.R."/>
            <person name="Bernardo de Carvalho A."/>
            <person name="Caspi A."/>
            <person name="Castrezana S."/>
            <person name="Celniker S.E."/>
            <person name="Chang J.L."/>
            <person name="Chapple C."/>
            <person name="Chatterji S."/>
            <person name="Chinwalla A."/>
            <person name="Civetta A."/>
            <person name="Clifton S.W."/>
            <person name="Comeron J.M."/>
            <person name="Costello J.C."/>
            <person name="Coyne J.A."/>
            <person name="Daub J."/>
            <person name="David R.G."/>
            <person name="Delcher A.L."/>
            <person name="Delehaunty K."/>
            <person name="Do C.B."/>
            <person name="Ebling H."/>
            <person name="Edwards K."/>
            <person name="Eickbush T."/>
            <person name="Evans J.D."/>
            <person name="Filipski A."/>
            <person name="Findeiss S."/>
            <person name="Freyhult E."/>
            <person name="Fulton L."/>
            <person name="Fulton R."/>
            <person name="Garcia A.C."/>
            <person name="Gardiner A."/>
            <person name="Garfield D.A."/>
            <person name="Garvin B.E."/>
            <person name="Gibson G."/>
            <person name="Gilbert D."/>
            <person name="Gnerre S."/>
            <person name="Godfrey J."/>
            <person name="Good R."/>
            <person name="Gotea V."/>
            <person name="Gravely B."/>
            <person name="Greenberg A.J."/>
            <person name="Griffiths-Jones S."/>
            <person name="Gross S."/>
            <person name="Guigo R."/>
            <person name="Gustafson E.A."/>
            <person name="Haerty W."/>
            <person name="Hahn M.W."/>
            <person name="Halligan D.L."/>
            <person name="Halpern A.L."/>
            <person name="Halter G.M."/>
            <person name="Han M.V."/>
            <person name="Heger A."/>
            <person name="Hillier L."/>
            <person name="Hinrichs A.S."/>
            <person name="Holmes I."/>
            <person name="Hoskins R.A."/>
            <person name="Hubisz M.J."/>
            <person name="Hultmark D."/>
            <person name="Huntley M.A."/>
            <person name="Jaffe D.B."/>
            <person name="Jagadeeshan S."/>
            <person name="Jeck W.R."/>
            <person name="Johnson J."/>
            <person name="Jones C.D."/>
            <person name="Jordan W.C."/>
            <person name="Karpen G.H."/>
            <person name="Kataoka E."/>
            <person name="Keightley P.D."/>
            <person name="Kheradpour P."/>
            <person name="Kirkness E.F."/>
            <person name="Koerich L.B."/>
            <person name="Kristiansen K."/>
            <person name="Kudrna D."/>
            <person name="Kulathinal R.J."/>
            <person name="Kumar S."/>
            <person name="Kwok R."/>
            <person name="Lander E."/>
            <person name="Langley C.H."/>
            <person name="Lapoint R."/>
            <person name="Lazzaro B.P."/>
            <person name="Lee S.J."/>
            <person name="Levesque L."/>
            <person name="Li R."/>
            <person name="Lin C.F."/>
            <person name="Lin M.F."/>
            <person name="Lindblad-Toh K."/>
            <person name="Llopart A."/>
            <person name="Long M."/>
            <person name="Low L."/>
            <person name="Lozovsky E."/>
            <person name="Lu J."/>
            <person name="Luo M."/>
            <person name="Machado C.A."/>
            <person name="Makalowski W."/>
            <person name="Marzo M."/>
            <person name="Matsuda M."/>
            <person name="Matzkin L."/>
            <person name="McAllister B."/>
            <person name="McBride C.S."/>
            <person name="McKernan B."/>
            <person name="McKernan K."/>
            <person name="Mendez-Lago M."/>
            <person name="Minx P."/>
            <person name="Mollenhauer M.U."/>
            <person name="Montooth K."/>
            <person name="Mount S.M."/>
            <person name="Mu X."/>
            <person name="Myers E."/>
            <person name="Negre B."/>
            <person name="Newfeld S."/>
            <person name="Nielsen R."/>
            <person name="Noor M.A."/>
            <person name="O'Grady P."/>
            <person name="Pachter L."/>
            <person name="Papaceit M."/>
            <person name="Parisi M.J."/>
            <person name="Parisi M."/>
            <person name="Parts L."/>
            <person name="Pedersen J.S."/>
            <person name="Pesole G."/>
            <person name="Phillippy A.M."/>
            <person name="Ponting C.P."/>
            <person name="Pop M."/>
            <person name="Porcelli D."/>
            <person name="Powell J.R."/>
            <person name="Prohaska S."/>
            <person name="Pruitt K."/>
            <person name="Puig M."/>
            <person name="Quesneville H."/>
            <person name="Ram K.R."/>
            <person name="Rand D."/>
            <person name="Rasmussen M.D."/>
            <person name="Reed L.K."/>
            <person name="Reenan R."/>
            <person name="Reily A."/>
            <person name="Remington K.A."/>
            <person name="Rieger T.T."/>
            <person name="Ritchie M.G."/>
            <person name="Robin C."/>
            <person name="Rogers Y.H."/>
            <person name="Rohde C."/>
            <person name="Rozas J."/>
            <person name="Rubenfield M.J."/>
            <person name="Ruiz A."/>
            <person name="Russo S."/>
            <person name="Salzberg S.L."/>
            <person name="Sanchez-Gracia A."/>
            <person name="Saranga D.J."/>
            <person name="Sato H."/>
            <person name="Schaeffer S.W."/>
            <person name="Schatz M.C."/>
            <person name="Schlenke T."/>
            <person name="Schwartz R."/>
            <person name="Segarra C."/>
            <person name="Singh R.S."/>
            <person name="Sirot L."/>
            <person name="Sirota M."/>
            <person name="Sisneros N.B."/>
            <person name="Smith C.D."/>
            <person name="Smith T.F."/>
            <person name="Spieth J."/>
            <person name="Stage D.E."/>
            <person name="Stark A."/>
            <person name="Stephan W."/>
            <person name="Strausberg R.L."/>
            <person name="Strempel S."/>
            <person name="Sturgill D."/>
            <person name="Sutton G."/>
            <person name="Sutton G.G."/>
            <person name="Tao W."/>
            <person name="Teichmann S."/>
            <person name="Tobari Y.N."/>
            <person name="Tomimura Y."/>
            <person name="Tsolas J.M."/>
            <person name="Valente V.L."/>
            <person name="Venter E."/>
            <person name="Venter J.C."/>
            <person name="Vicario S."/>
            <person name="Vieira F.G."/>
            <person name="Vilella A.J."/>
            <person name="Villasante A."/>
            <person name="Walenz B."/>
            <person name="Wang J."/>
            <person name="Wasserman M."/>
            <person name="Watts T."/>
            <person name="Wilson D."/>
            <person name="Wilson R.K."/>
            <person name="Wing R.A."/>
            <person name="Wolfner M.F."/>
            <person name="Wong A."/>
            <person name="Wong G.K."/>
            <person name="Wu C.I."/>
            <person name="Wu G."/>
            <person name="Yamamoto D."/>
            <person name="Yang H.P."/>
            <person name="Yang S.P."/>
            <person name="Yorke J.A."/>
            <person name="Yoshida K."/>
            <person name="Zdobnov E."/>
            <person name="Zhang P."/>
            <person name="Zhang Y."/>
            <person name="Zimin A.V."/>
            <person name="Baldwin J."/>
            <person name="Abdouelleil A."/>
            <person name="Abdulkadir J."/>
            <person name="Abebe A."/>
            <person name="Abera B."/>
            <person name="Abreu J."/>
            <person name="Acer S.C."/>
            <person name="Aftuck L."/>
            <person name="Alexander A."/>
            <person name="An P."/>
            <person name="Anderson E."/>
            <person name="Anderson S."/>
            <person name="Arachi H."/>
            <person name="Azer M."/>
            <person name="Bachantsang P."/>
            <person name="Barry A."/>
            <person name="Bayul T."/>
            <person name="Berlin A."/>
            <person name="Bessette D."/>
            <person name="Bloom T."/>
            <person name="Blye J."/>
            <person name="Boguslavskiy L."/>
            <person name="Bonnet C."/>
            <person name="Boukhgalter B."/>
            <person name="Bourzgui I."/>
            <person name="Brown A."/>
            <person name="Cahill P."/>
            <person name="Channer S."/>
            <person name="Cheshatsang Y."/>
            <person name="Chuda L."/>
            <person name="Citroen M."/>
            <person name="Collymore A."/>
            <person name="Cooke P."/>
            <person name="Costello M."/>
            <person name="D'Aco K."/>
            <person name="Daza R."/>
            <person name="De Haan G."/>
            <person name="DeGray S."/>
            <person name="DeMaso C."/>
            <person name="Dhargay N."/>
            <person name="Dooley K."/>
            <person name="Dooley E."/>
            <person name="Doricent M."/>
            <person name="Dorje P."/>
            <person name="Dorjee K."/>
            <person name="Dupes A."/>
            <person name="Elong R."/>
            <person name="Falk J."/>
            <person name="Farina A."/>
            <person name="Faro S."/>
            <person name="Ferguson D."/>
            <person name="Fisher S."/>
            <person name="Foley C.D."/>
            <person name="Franke A."/>
            <person name="Friedrich D."/>
            <person name="Gadbois L."/>
            <person name="Gearin G."/>
            <person name="Gearin C.R."/>
            <person name="Giannoukos G."/>
            <person name="Goode T."/>
            <person name="Graham J."/>
            <person name="Grandbois E."/>
            <person name="Grewal S."/>
            <person name="Gyaltsen K."/>
            <person name="Hafez N."/>
            <person name="Hagos B."/>
            <person name="Hall J."/>
            <person name="Henson C."/>
            <person name="Hollinger A."/>
            <person name="Honan T."/>
            <person name="Huard M.D."/>
            <person name="Hughes L."/>
            <person name="Hurhula B."/>
            <person name="Husby M.E."/>
            <person name="Kamat A."/>
            <person name="Kanga B."/>
            <person name="Kashin S."/>
            <person name="Khazanovich D."/>
            <person name="Kisner P."/>
            <person name="Lance K."/>
            <person name="Lara M."/>
            <person name="Lee W."/>
            <person name="Lennon N."/>
            <person name="Letendre F."/>
            <person name="LeVine R."/>
            <person name="Lipovsky A."/>
            <person name="Liu X."/>
            <person name="Liu J."/>
            <person name="Liu S."/>
            <person name="Lokyitsang T."/>
            <person name="Lokyitsang Y."/>
            <person name="Lubonja R."/>
            <person name="Lui A."/>
            <person name="MacDonald P."/>
            <person name="Magnisalis V."/>
            <person name="Maru K."/>
            <person name="Matthews C."/>
            <person name="McCusker W."/>
            <person name="McDonough S."/>
            <person name="Mehta T."/>
            <person name="Meldrim J."/>
            <person name="Meneus L."/>
            <person name="Mihai O."/>
            <person name="Mihalev A."/>
            <person name="Mihova T."/>
            <person name="Mittelman R."/>
            <person name="Mlenga V."/>
            <person name="Montmayeur A."/>
            <person name="Mulrain L."/>
            <person name="Navidi A."/>
            <person name="Naylor J."/>
            <person name="Negash T."/>
            <person name="Nguyen T."/>
            <person name="Nguyen N."/>
            <person name="Nicol R."/>
            <person name="Norbu C."/>
            <person name="Norbu N."/>
            <person name="Novod N."/>
            <person name="O'Neill B."/>
            <person name="Osman S."/>
            <person name="Markiewicz E."/>
            <person name="Oyono O.L."/>
            <person name="Patti C."/>
            <person name="Phunkhang P."/>
            <person name="Pierre F."/>
            <person name="Priest M."/>
            <person name="Raghuraman S."/>
            <person name="Rege F."/>
            <person name="Reyes R."/>
            <person name="Rise C."/>
            <person name="Rogov P."/>
            <person name="Ross K."/>
            <person name="Ryan E."/>
            <person name="Settipalli S."/>
            <person name="Shea T."/>
            <person name="Sherpa N."/>
            <person name="Shi L."/>
            <person name="Shih D."/>
            <person name="Sparrow T."/>
            <person name="Spaulding J."/>
            <person name="Stalker J."/>
            <person name="Stange-Thomann N."/>
            <person name="Stavropoulos S."/>
            <person name="Stone C."/>
            <person name="Strader C."/>
            <person name="Tesfaye S."/>
            <person name="Thomson T."/>
            <person name="Thoulutsang Y."/>
            <person name="Thoulutsang D."/>
            <person name="Topham K."/>
            <person name="Topping I."/>
            <person name="Tsamla T."/>
            <person name="Vassiliev H."/>
            <person name="Vo A."/>
            <person name="Wangchuk T."/>
            <person name="Wangdi T."/>
            <person name="Weiand M."/>
            <person name="Wilkinson J."/>
            <person name="Wilson A."/>
            <person name="Yadav S."/>
            <person name="Young G."/>
            <person name="Yu Q."/>
            <person name="Zembek L."/>
            <person name="Zhong D."/>
            <person name="Zimmer A."/>
            <person name="Zwirko Z."/>
            <person name="Jaffe D.B."/>
            <person name="Alvarez P."/>
            <person name="Brockman W."/>
            <person name="Butler J."/>
            <person name="Chin C."/>
            <person name="Gnerre S."/>
            <person name="Grabherr M."/>
            <person name="Kleber M."/>
            <person name="Mauceli E."/>
            <person name="MacCallum I."/>
        </authorList>
    </citation>
    <scope>NUCLEOTIDE SEQUENCE [LARGE SCALE GENOMIC DNA]</scope>
    <source>
        <strain evidence="5">Tucson 14030-0811.24</strain>
    </source>
</reference>
<feature type="transmembrane region" description="Helical" evidence="1">
    <location>
        <begin position="668"/>
        <end position="688"/>
    </location>
</feature>
<name>B4NMT8_DROWI</name>
<dbReference type="OMA" id="LIFHVVW"/>
<dbReference type="eggNOG" id="KOG3700">
    <property type="taxonomic scope" value="Eukaryota"/>
</dbReference>
<dbReference type="EMBL" id="CH964282">
    <property type="protein sequence ID" value="EDW85677.1"/>
    <property type="molecule type" value="Genomic_DNA"/>
</dbReference>
<evidence type="ECO:0000256" key="1">
    <source>
        <dbReference type="SAM" id="Phobius"/>
    </source>
</evidence>
<evidence type="ECO:0000313" key="5">
    <source>
        <dbReference type="Proteomes" id="UP000007798"/>
    </source>
</evidence>
<dbReference type="HOGENOM" id="CLU_007874_3_0_1"/>
<dbReference type="InterPro" id="IPR052728">
    <property type="entry name" value="O2_lipid_transport_reg"/>
</dbReference>
<feature type="transmembrane region" description="Helical" evidence="1">
    <location>
        <begin position="498"/>
        <end position="519"/>
    </location>
</feature>
<feature type="transmembrane region" description="Helical" evidence="1">
    <location>
        <begin position="700"/>
        <end position="724"/>
    </location>
</feature>
<keyword evidence="2" id="KW-0732">Signal</keyword>
<feature type="transmembrane region" description="Helical" evidence="1">
    <location>
        <begin position="256"/>
        <end position="274"/>
    </location>
</feature>
<feature type="transmembrane region" description="Helical" evidence="1">
    <location>
        <begin position="437"/>
        <end position="458"/>
    </location>
</feature>
<accession>B4NMT8</accession>
<dbReference type="Pfam" id="PF20146">
    <property type="entry name" value="NRF"/>
    <property type="match status" value="1"/>
</dbReference>
<dbReference type="PANTHER" id="PTHR11161">
    <property type="entry name" value="O-ACYLTRANSFERASE"/>
    <property type="match status" value="1"/>
</dbReference>
<evidence type="ECO:0000259" key="3">
    <source>
        <dbReference type="SMART" id="SM00703"/>
    </source>
</evidence>
<dbReference type="InParanoid" id="B4NMT8"/>
<feature type="transmembrane region" description="Helical" evidence="1">
    <location>
        <begin position="564"/>
        <end position="586"/>
    </location>
</feature>
<feature type="transmembrane region" description="Helical" evidence="1">
    <location>
        <begin position="598"/>
        <end position="618"/>
    </location>
</feature>
<dbReference type="PhylomeDB" id="B4NMT8"/>
<keyword evidence="1" id="KW-0812">Transmembrane</keyword>
<keyword evidence="5" id="KW-1185">Reference proteome</keyword>
<dbReference type="Proteomes" id="UP000007798">
    <property type="component" value="Unassembled WGS sequence"/>
</dbReference>
<feature type="transmembrane region" description="Helical" evidence="1">
    <location>
        <begin position="384"/>
        <end position="408"/>
    </location>
</feature>
<dbReference type="PANTHER" id="PTHR11161:SF15">
    <property type="entry name" value="GH19286P-RELATED"/>
    <property type="match status" value="1"/>
</dbReference>
<feature type="transmembrane region" description="Helical" evidence="1">
    <location>
        <begin position="345"/>
        <end position="364"/>
    </location>
</feature>
<keyword evidence="1" id="KW-0472">Membrane</keyword>
<feature type="signal peptide" evidence="2">
    <location>
        <begin position="1"/>
        <end position="23"/>
    </location>
</feature>